<comment type="subcellular location">
    <subcellularLocation>
        <location evidence="1">Membrane</location>
        <topology evidence="1">Single-pass type II membrane protein</topology>
    </subcellularLocation>
</comment>
<evidence type="ECO:0000256" key="11">
    <source>
        <dbReference type="RuleBase" id="RU368121"/>
    </source>
</evidence>
<evidence type="ECO:0000256" key="9">
    <source>
        <dbReference type="ARBA" id="ARBA00023136"/>
    </source>
</evidence>
<accession>F6R9M1</accession>
<evidence type="ECO:0000256" key="5">
    <source>
        <dbReference type="ARBA" id="ARBA00022679"/>
    </source>
</evidence>
<dbReference type="HOGENOM" id="CLU_044213_0_0_1"/>
<evidence type="ECO:0000256" key="4">
    <source>
        <dbReference type="ARBA" id="ARBA00022676"/>
    </source>
</evidence>
<dbReference type="PANTHER" id="PTHR19300:SF57">
    <property type="entry name" value="BETA-1,4-N-ACETYLGALACTOSAMINYLTRANSFERASE"/>
    <property type="match status" value="1"/>
</dbReference>
<dbReference type="Ensembl" id="ENSCINT00000025436.2">
    <property type="protein sequence ID" value="ENSCINP00000025190.2"/>
    <property type="gene ID" value="ENSCING00000005997.3"/>
</dbReference>
<keyword evidence="10 11" id="KW-0325">Glycoprotein</keyword>
<comment type="function">
    <text evidence="11">Catalyses the transfer of galactose onto proteins or lipids.</text>
</comment>
<evidence type="ECO:0000259" key="12">
    <source>
        <dbReference type="Pfam" id="PF02709"/>
    </source>
</evidence>
<dbReference type="PRINTS" id="PR02050">
    <property type="entry name" value="B14GALTRFASE"/>
</dbReference>
<evidence type="ECO:0000259" key="13">
    <source>
        <dbReference type="Pfam" id="PF13733"/>
    </source>
</evidence>
<dbReference type="AlphaFoldDB" id="F6R9M1"/>
<feature type="domain" description="Galactosyltransferase N-terminal" evidence="13">
    <location>
        <begin position="122"/>
        <end position="228"/>
    </location>
</feature>
<dbReference type="Gene3D" id="3.90.550.10">
    <property type="entry name" value="Spore Coat Polysaccharide Biosynthesis Protein SpsA, Chain A"/>
    <property type="match status" value="1"/>
</dbReference>
<sequence length="396" mass="45439">MVSDEIQLQNLLLSSSQSVTDHARQKIHPITQQILESGSHICPLISGTLVGPLKVNEDLTTLDEDLKILESEFKARTSVHSNLAHRVKKSLEEKDEKLITVNTIEELQKAQVNYTNAYFPLSNVEPPVGVVTPGNCYPHRRTAIVIPYRNRSEHLKVFLRHLHPILLRQDIEYGIYVINQVGNGKFNRAKLLNVGFSEALQHYNKYDCVIFHDVDLLPEDDRNIYTCSSQPKHMSIAVNIFDYKLPYNDIFGGVTALTPAQFQLVNGYSNEYWGWGGEDDDMYKRIRYNCMSILRISEEHARYLMVRHHKDKGNEIMPERFTLLKASLNRQPYDGLKSLNYTVHNRMFGVLYNNISVSIGEPLVKTMTQEEQAVHFGIGIVGIFIIYILLFKRTCS</sequence>
<reference evidence="14" key="3">
    <citation type="submission" date="2025-08" db="UniProtKB">
        <authorList>
            <consortium name="Ensembl"/>
        </authorList>
    </citation>
    <scope>IDENTIFICATION</scope>
</reference>
<keyword evidence="5 11" id="KW-0808">Transferase</keyword>
<dbReference type="GO" id="GO:0005794">
    <property type="term" value="C:Golgi apparatus"/>
    <property type="evidence" value="ECO:0000318"/>
    <property type="project" value="GO_Central"/>
</dbReference>
<keyword evidence="4 11" id="KW-0328">Glycosyltransferase</keyword>
<dbReference type="Pfam" id="PF02709">
    <property type="entry name" value="Glyco_transf_7C"/>
    <property type="match status" value="1"/>
</dbReference>
<evidence type="ECO:0000256" key="3">
    <source>
        <dbReference type="ARBA" id="ARBA00005735"/>
    </source>
</evidence>
<organism evidence="14 15">
    <name type="scientific">Ciona intestinalis</name>
    <name type="common">Transparent sea squirt</name>
    <name type="synonym">Ascidia intestinalis</name>
    <dbReference type="NCBI Taxonomy" id="7719"/>
    <lineage>
        <taxon>Eukaryota</taxon>
        <taxon>Metazoa</taxon>
        <taxon>Chordata</taxon>
        <taxon>Tunicata</taxon>
        <taxon>Ascidiacea</taxon>
        <taxon>Phlebobranchia</taxon>
        <taxon>Cionidae</taxon>
        <taxon>Ciona</taxon>
    </lineage>
</organism>
<reference evidence="15" key="1">
    <citation type="journal article" date="2002" name="Science">
        <title>The draft genome of Ciona intestinalis: insights into chordate and vertebrate origins.</title>
        <authorList>
            <person name="Dehal P."/>
            <person name="Satou Y."/>
            <person name="Campbell R.K."/>
            <person name="Chapman J."/>
            <person name="Degnan B."/>
            <person name="De Tomaso A."/>
            <person name="Davidson B."/>
            <person name="Di Gregorio A."/>
            <person name="Gelpke M."/>
            <person name="Goodstein D.M."/>
            <person name="Harafuji N."/>
            <person name="Hastings K.E."/>
            <person name="Ho I."/>
            <person name="Hotta K."/>
            <person name="Huang W."/>
            <person name="Kawashima T."/>
            <person name="Lemaire P."/>
            <person name="Martinez D."/>
            <person name="Meinertzhagen I.A."/>
            <person name="Necula S."/>
            <person name="Nonaka M."/>
            <person name="Putnam N."/>
            <person name="Rash S."/>
            <person name="Saiga H."/>
            <person name="Satake M."/>
            <person name="Terry A."/>
            <person name="Yamada L."/>
            <person name="Wang H.G."/>
            <person name="Awazu S."/>
            <person name="Azumi K."/>
            <person name="Boore J."/>
            <person name="Branno M."/>
            <person name="Chin-Bow S."/>
            <person name="DeSantis R."/>
            <person name="Doyle S."/>
            <person name="Francino P."/>
            <person name="Keys D.N."/>
            <person name="Haga S."/>
            <person name="Hayashi H."/>
            <person name="Hino K."/>
            <person name="Imai K.S."/>
            <person name="Inaba K."/>
            <person name="Kano S."/>
            <person name="Kobayashi K."/>
            <person name="Kobayashi M."/>
            <person name="Lee B.I."/>
            <person name="Makabe K.W."/>
            <person name="Manohar C."/>
            <person name="Matassi G."/>
            <person name="Medina M."/>
            <person name="Mochizuki Y."/>
            <person name="Mount S."/>
            <person name="Morishita T."/>
            <person name="Miura S."/>
            <person name="Nakayama A."/>
            <person name="Nishizaka S."/>
            <person name="Nomoto H."/>
            <person name="Ohta F."/>
            <person name="Oishi K."/>
            <person name="Rigoutsos I."/>
            <person name="Sano M."/>
            <person name="Sasaki A."/>
            <person name="Sasakura Y."/>
            <person name="Shoguchi E."/>
            <person name="Shin-i T."/>
            <person name="Spagnuolo A."/>
            <person name="Stainier D."/>
            <person name="Suzuki M.M."/>
            <person name="Tassy O."/>
            <person name="Takatori N."/>
            <person name="Tokuoka M."/>
            <person name="Yagi K."/>
            <person name="Yoshizaki F."/>
            <person name="Wada S."/>
            <person name="Zhang C."/>
            <person name="Hyatt P.D."/>
            <person name="Larimer F."/>
            <person name="Detter C."/>
            <person name="Doggett N."/>
            <person name="Glavina T."/>
            <person name="Hawkins T."/>
            <person name="Richardson P."/>
            <person name="Lucas S."/>
            <person name="Kohara Y."/>
            <person name="Levine M."/>
            <person name="Satoh N."/>
            <person name="Rokhsar D.S."/>
        </authorList>
    </citation>
    <scope>NUCLEOTIDE SEQUENCE [LARGE SCALE GENOMIC DNA]</scope>
</reference>
<dbReference type="GeneTree" id="ENSGT00940000163971"/>
<dbReference type="GO" id="GO:0008378">
    <property type="term" value="F:galactosyltransferase activity"/>
    <property type="evidence" value="ECO:0000318"/>
    <property type="project" value="GO_Central"/>
</dbReference>
<evidence type="ECO:0000256" key="1">
    <source>
        <dbReference type="ARBA" id="ARBA00004606"/>
    </source>
</evidence>
<dbReference type="OMA" id="HICPLIS"/>
<dbReference type="EC" id="2.4.1.-" evidence="11"/>
<dbReference type="InterPro" id="IPR029044">
    <property type="entry name" value="Nucleotide-diphossugar_trans"/>
</dbReference>
<dbReference type="CDD" id="cd00899">
    <property type="entry name" value="b4GalT"/>
    <property type="match status" value="1"/>
</dbReference>
<keyword evidence="6 11" id="KW-0812">Transmembrane</keyword>
<keyword evidence="15" id="KW-1185">Reference proteome</keyword>
<dbReference type="UniPathway" id="UPA00378"/>
<reference evidence="14" key="2">
    <citation type="journal article" date="2008" name="Genome Biol.">
        <title>Improved genome assembly and evidence-based global gene model set for the chordate Ciona intestinalis: new insight into intron and operon populations.</title>
        <authorList>
            <person name="Satou Y."/>
            <person name="Mineta K."/>
            <person name="Ogasawara M."/>
            <person name="Sasakura Y."/>
            <person name="Shoguchi E."/>
            <person name="Ueno K."/>
            <person name="Yamada L."/>
            <person name="Matsumoto J."/>
            <person name="Wasserscheid J."/>
            <person name="Dewar K."/>
            <person name="Wiley G.B."/>
            <person name="Macmil S.L."/>
            <person name="Roe B.A."/>
            <person name="Zeller R.W."/>
            <person name="Hastings K.E."/>
            <person name="Lemaire P."/>
            <person name="Lindquist E."/>
            <person name="Endo T."/>
            <person name="Hotta K."/>
            <person name="Inaba K."/>
        </authorList>
    </citation>
    <scope>NUCLEOTIDE SEQUENCE [LARGE SCALE GENOMIC DNA]</scope>
    <source>
        <strain evidence="14">wild type</strain>
    </source>
</reference>
<evidence type="ECO:0000256" key="8">
    <source>
        <dbReference type="ARBA" id="ARBA00022989"/>
    </source>
</evidence>
<evidence type="ECO:0000256" key="2">
    <source>
        <dbReference type="ARBA" id="ARBA00004922"/>
    </source>
</evidence>
<dbReference type="InParanoid" id="F6R9M1"/>
<feature type="domain" description="Galactosyltransferase C-terminal" evidence="12">
    <location>
        <begin position="232"/>
        <end position="309"/>
    </location>
</feature>
<dbReference type="GO" id="GO:0016020">
    <property type="term" value="C:membrane"/>
    <property type="evidence" value="ECO:0007669"/>
    <property type="project" value="UniProtKB-SubCell"/>
</dbReference>
<dbReference type="InterPro" id="IPR003859">
    <property type="entry name" value="Galactosyl_T"/>
</dbReference>
<comment type="pathway">
    <text evidence="2 11">Protein modification; protein glycosylation.</text>
</comment>
<proteinExistence type="inferred from homology"/>
<reference evidence="14" key="4">
    <citation type="submission" date="2025-09" db="UniProtKB">
        <authorList>
            <consortium name="Ensembl"/>
        </authorList>
    </citation>
    <scope>IDENTIFICATION</scope>
</reference>
<keyword evidence="8 11" id="KW-1133">Transmembrane helix</keyword>
<keyword evidence="7 11" id="KW-0735">Signal-anchor</keyword>
<comment type="similarity">
    <text evidence="3 11">Belongs to the glycosyltransferase 7 family.</text>
</comment>
<evidence type="ECO:0000313" key="14">
    <source>
        <dbReference type="Ensembl" id="ENSCINP00000025190.2"/>
    </source>
</evidence>
<evidence type="ECO:0000256" key="10">
    <source>
        <dbReference type="ARBA" id="ARBA00023180"/>
    </source>
</evidence>
<evidence type="ECO:0000313" key="15">
    <source>
        <dbReference type="Proteomes" id="UP000008144"/>
    </source>
</evidence>
<name>F6R9M1_CIOIN</name>
<dbReference type="PANTHER" id="PTHR19300">
    <property type="entry name" value="BETA-1,4-GALACTOSYLTRANSFERASE"/>
    <property type="match status" value="1"/>
</dbReference>
<dbReference type="Proteomes" id="UP000008144">
    <property type="component" value="Chromosome 1"/>
</dbReference>
<feature type="transmembrane region" description="Helical" evidence="11">
    <location>
        <begin position="373"/>
        <end position="391"/>
    </location>
</feature>
<evidence type="ECO:0000256" key="6">
    <source>
        <dbReference type="ARBA" id="ARBA00022692"/>
    </source>
</evidence>
<keyword evidence="9 11" id="KW-0472">Membrane</keyword>
<dbReference type="EMBL" id="EAAA01000068">
    <property type="status" value="NOT_ANNOTATED_CDS"/>
    <property type="molecule type" value="Genomic_DNA"/>
</dbReference>
<dbReference type="InterPro" id="IPR027791">
    <property type="entry name" value="Galactosyl_T_C"/>
</dbReference>
<dbReference type="GO" id="GO:0005975">
    <property type="term" value="P:carbohydrate metabolic process"/>
    <property type="evidence" value="ECO:0007669"/>
    <property type="project" value="InterPro"/>
</dbReference>
<dbReference type="InterPro" id="IPR027995">
    <property type="entry name" value="Galactosyl_T_N"/>
</dbReference>
<evidence type="ECO:0000256" key="7">
    <source>
        <dbReference type="ARBA" id="ARBA00022968"/>
    </source>
</evidence>
<protein>
    <recommendedName>
        <fullName evidence="11">Beta-1,4-galactosyltransferase</fullName>
        <ecNumber evidence="11">2.4.1.-</ecNumber>
    </recommendedName>
</protein>
<dbReference type="Pfam" id="PF13733">
    <property type="entry name" value="Glyco_transf_7N"/>
    <property type="match status" value="1"/>
</dbReference>
<dbReference type="SUPFAM" id="SSF53448">
    <property type="entry name" value="Nucleotide-diphospho-sugar transferases"/>
    <property type="match status" value="1"/>
</dbReference>